<protein>
    <submittedName>
        <fullName evidence="1">Uncharacterized protein</fullName>
    </submittedName>
</protein>
<comment type="caution">
    <text evidence="1">The sequence shown here is derived from an EMBL/GenBank/DDBJ whole genome shotgun (WGS) entry which is preliminary data.</text>
</comment>
<evidence type="ECO:0000313" key="2">
    <source>
        <dbReference type="EMBL" id="GDY80188.1"/>
    </source>
</evidence>
<sequence>MGSPRPNIVIMTITAQWSPLPAGIDSRGFESLHGLEAHKYVARGPAVHLNALPAAVPGCGAHGHVGIGDGLSTEK</sequence>
<evidence type="ECO:0000313" key="1">
    <source>
        <dbReference type="EMBL" id="GDY69923.1"/>
    </source>
</evidence>
<organism evidence="1 4">
    <name type="scientific">Streptomyces avermitilis</name>
    <dbReference type="NCBI Taxonomy" id="33903"/>
    <lineage>
        <taxon>Bacteria</taxon>
        <taxon>Bacillati</taxon>
        <taxon>Actinomycetota</taxon>
        <taxon>Actinomycetes</taxon>
        <taxon>Kitasatosporales</taxon>
        <taxon>Streptomycetaceae</taxon>
        <taxon>Streptomyces</taxon>
    </lineage>
</organism>
<dbReference type="EMBL" id="BJHY01000002">
    <property type="protein sequence ID" value="GDY80188.1"/>
    <property type="molecule type" value="Genomic_DNA"/>
</dbReference>
<evidence type="ECO:0000313" key="3">
    <source>
        <dbReference type="Proteomes" id="UP000299211"/>
    </source>
</evidence>
<reference evidence="1 4" key="2">
    <citation type="submission" date="2019-04" db="EMBL/GenBank/DDBJ databases">
        <title>Draft genome sequences of Streptomyces avermitilis NBRC 14893.</title>
        <authorList>
            <person name="Komaki H."/>
            <person name="Tamura T."/>
            <person name="Hosoyama A."/>
        </authorList>
    </citation>
    <scope>NUCLEOTIDE SEQUENCE [LARGE SCALE GENOMIC DNA]</scope>
    <source>
        <strain evidence="1 4">NBRC 14893</strain>
    </source>
</reference>
<name>A0A4D4MDE8_STRAX</name>
<dbReference type="AlphaFoldDB" id="A0A4D4MDE8"/>
<proteinExistence type="predicted"/>
<dbReference type="EMBL" id="BJHX01000003">
    <property type="protein sequence ID" value="GDY69923.1"/>
    <property type="molecule type" value="Genomic_DNA"/>
</dbReference>
<reference evidence="2 3" key="1">
    <citation type="submission" date="2019-04" db="EMBL/GenBank/DDBJ databases">
        <title>Draft genome sequences of Streptomyces avermitilis ATCC 31267.</title>
        <authorList>
            <person name="Komaki H."/>
            <person name="Tamura T."/>
            <person name="Hosoyama A."/>
        </authorList>
    </citation>
    <scope>NUCLEOTIDE SEQUENCE [LARGE SCALE GENOMIC DNA]</scope>
    <source>
        <strain evidence="2 3">ATCC 31267</strain>
    </source>
</reference>
<dbReference type="Proteomes" id="UP000302139">
    <property type="component" value="Unassembled WGS sequence"/>
</dbReference>
<gene>
    <name evidence="1" type="ORF">SAV14893_093160</name>
    <name evidence="2" type="ORF">SAV31267_096730</name>
</gene>
<evidence type="ECO:0000313" key="4">
    <source>
        <dbReference type="Proteomes" id="UP000302139"/>
    </source>
</evidence>
<dbReference type="Proteomes" id="UP000299211">
    <property type="component" value="Unassembled WGS sequence"/>
</dbReference>
<accession>A0A4D4MDE8</accession>